<dbReference type="Gene3D" id="3.20.20.220">
    <property type="match status" value="1"/>
</dbReference>
<keyword evidence="6 12" id="KW-0274">FAD</keyword>
<keyword evidence="4" id="KW-0028">Amino-acid biosynthesis</keyword>
<dbReference type="SUPFAM" id="SSF51730">
    <property type="entry name" value="FAD-linked oxidoreductase"/>
    <property type="match status" value="1"/>
</dbReference>
<evidence type="ECO:0000313" key="13">
    <source>
        <dbReference type="EMBL" id="MFL4470570.1"/>
    </source>
</evidence>
<comment type="similarity">
    <text evidence="3 12">Belongs to the methylenetetrahydrofolate reductase family.</text>
</comment>
<dbReference type="PANTHER" id="PTHR45754:SF3">
    <property type="entry name" value="METHYLENETETRAHYDROFOLATE REDUCTASE (NADPH)"/>
    <property type="match status" value="1"/>
</dbReference>
<dbReference type="InterPro" id="IPR003171">
    <property type="entry name" value="Mehydrof_redctse-like"/>
</dbReference>
<comment type="caution">
    <text evidence="13">The sequence shown here is derived from an EMBL/GenBank/DDBJ whole genome shotgun (WGS) entry which is preliminary data.</text>
</comment>
<comment type="catalytic activity">
    <reaction evidence="11">
        <text>(6S)-5-methyl-5,6,7,8-tetrahydrofolate + NAD(+) = (6R)-5,10-methylene-5,6,7,8-tetrahydrofolate + NADH + H(+)</text>
        <dbReference type="Rhea" id="RHEA:19821"/>
        <dbReference type="ChEBI" id="CHEBI:15378"/>
        <dbReference type="ChEBI" id="CHEBI:15636"/>
        <dbReference type="ChEBI" id="CHEBI:18608"/>
        <dbReference type="ChEBI" id="CHEBI:57540"/>
        <dbReference type="ChEBI" id="CHEBI:57945"/>
        <dbReference type="EC" id="1.5.1.54"/>
    </reaction>
    <physiologicalReaction direction="right-to-left" evidence="11">
        <dbReference type="Rhea" id="RHEA:19823"/>
    </physiologicalReaction>
</comment>
<accession>A0ABW8UUK4</accession>
<dbReference type="Proteomes" id="UP001627408">
    <property type="component" value="Unassembled WGS sequence"/>
</dbReference>
<evidence type="ECO:0000256" key="11">
    <source>
        <dbReference type="ARBA" id="ARBA00048628"/>
    </source>
</evidence>
<evidence type="ECO:0000256" key="12">
    <source>
        <dbReference type="RuleBase" id="RU003862"/>
    </source>
</evidence>
<comment type="pathway">
    <text evidence="2 12">One-carbon metabolism; tetrahydrofolate interconversion.</text>
</comment>
<keyword evidence="14" id="KW-1185">Reference proteome</keyword>
<organism evidence="13 14">
    <name type="scientific">Tateyamaria armeniaca</name>
    <dbReference type="NCBI Taxonomy" id="2518930"/>
    <lineage>
        <taxon>Bacteria</taxon>
        <taxon>Pseudomonadati</taxon>
        <taxon>Pseudomonadota</taxon>
        <taxon>Alphaproteobacteria</taxon>
        <taxon>Rhodobacterales</taxon>
        <taxon>Roseobacteraceae</taxon>
        <taxon>Tateyamaria</taxon>
    </lineage>
</organism>
<dbReference type="InterPro" id="IPR029041">
    <property type="entry name" value="FAD-linked_oxidoreductase-like"/>
</dbReference>
<proteinExistence type="inferred from homology"/>
<keyword evidence="5 12" id="KW-0285">Flavoprotein</keyword>
<evidence type="ECO:0000256" key="4">
    <source>
        <dbReference type="ARBA" id="ARBA00022605"/>
    </source>
</evidence>
<evidence type="ECO:0000256" key="8">
    <source>
        <dbReference type="ARBA" id="ARBA00023027"/>
    </source>
</evidence>
<dbReference type="CDD" id="cd00537">
    <property type="entry name" value="MTHFR"/>
    <property type="match status" value="1"/>
</dbReference>
<dbReference type="GO" id="GO:0004489">
    <property type="term" value="F:methylenetetrahydrofolate reductase [NAD(P)H] activity"/>
    <property type="evidence" value="ECO:0007669"/>
    <property type="project" value="UniProtKB-EC"/>
</dbReference>
<dbReference type="RefSeq" id="WP_407592419.1">
    <property type="nucleotide sequence ID" value="NZ_JBHDIY010000002.1"/>
</dbReference>
<dbReference type="Pfam" id="PF02219">
    <property type="entry name" value="MTHFR"/>
    <property type="match status" value="1"/>
</dbReference>
<reference evidence="13 14" key="1">
    <citation type="submission" date="2024-08" db="EMBL/GenBank/DDBJ databases">
        <title>Tateyamaria sp. nov., isolated from marine algae.</title>
        <authorList>
            <person name="Choi B.J."/>
            <person name="Kim J.M."/>
            <person name="Lee J.K."/>
            <person name="Choi D.G."/>
            <person name="Bayburt H."/>
            <person name="Baek J.H."/>
            <person name="Han D.M."/>
            <person name="Jeon C.O."/>
        </authorList>
    </citation>
    <scope>NUCLEOTIDE SEQUENCE [LARGE SCALE GENOMIC DNA]</scope>
    <source>
        <strain evidence="13 14">KMU-156</strain>
    </source>
</reference>
<dbReference type="NCBIfam" id="TIGR00676">
    <property type="entry name" value="fadh2"/>
    <property type="match status" value="1"/>
</dbReference>
<evidence type="ECO:0000256" key="3">
    <source>
        <dbReference type="ARBA" id="ARBA00006743"/>
    </source>
</evidence>
<evidence type="ECO:0000256" key="2">
    <source>
        <dbReference type="ARBA" id="ARBA00004777"/>
    </source>
</evidence>
<comment type="cofactor">
    <cofactor evidence="1 12">
        <name>FAD</name>
        <dbReference type="ChEBI" id="CHEBI:57692"/>
    </cofactor>
</comment>
<comment type="pathway">
    <text evidence="10">Amino-acid biosynthesis; L-methionine biosynthesis via de novo pathway.</text>
</comment>
<dbReference type="EMBL" id="JBHDIY010000002">
    <property type="protein sequence ID" value="MFL4470570.1"/>
    <property type="molecule type" value="Genomic_DNA"/>
</dbReference>
<evidence type="ECO:0000256" key="5">
    <source>
        <dbReference type="ARBA" id="ARBA00022630"/>
    </source>
</evidence>
<sequence length="285" mass="30730">MTALSFETFPPKSLNASFHLWDTVKTLAPLDPRFVSVTYGAGGSTRELTQESAQTLRKTSGLRVAAHLTCTDQSRADVLRTAARYKKTGITDIVALRGDATDGGAFEPHPDGFANSVELIEALAKDGGFNIRVGAYPDSHPDATSMAQNIDWLKAKIDAGASEAITQFFFEADTFLRFRDACADAGITAPITPGILPISNWASAKSFAKRCGTPIPAAIATSFDRATREDRADLYALTHCSDLCDTLIEEGVDALHFYTLNRPDLTLQVCRALGLVRPSSIRDVA</sequence>
<evidence type="ECO:0000256" key="10">
    <source>
        <dbReference type="ARBA" id="ARBA00034478"/>
    </source>
</evidence>
<dbReference type="PANTHER" id="PTHR45754">
    <property type="entry name" value="METHYLENETETRAHYDROFOLATE REDUCTASE"/>
    <property type="match status" value="1"/>
</dbReference>
<evidence type="ECO:0000256" key="7">
    <source>
        <dbReference type="ARBA" id="ARBA00023002"/>
    </source>
</evidence>
<evidence type="ECO:0000256" key="9">
    <source>
        <dbReference type="ARBA" id="ARBA00023167"/>
    </source>
</evidence>
<gene>
    <name evidence="13" type="primary">metF</name>
    <name evidence="13" type="ORF">ACERZ8_12020</name>
</gene>
<dbReference type="EC" id="1.5.1.54" evidence="12"/>
<keyword evidence="7 12" id="KW-0560">Oxidoreductase</keyword>
<keyword evidence="9" id="KW-0486">Methionine biosynthesis</keyword>
<protein>
    <recommendedName>
        <fullName evidence="12">Methylenetetrahydrofolate reductase</fullName>
        <ecNumber evidence="12">1.5.1.54</ecNumber>
    </recommendedName>
</protein>
<evidence type="ECO:0000256" key="6">
    <source>
        <dbReference type="ARBA" id="ARBA00022827"/>
    </source>
</evidence>
<name>A0ABW8UUK4_9RHOB</name>
<evidence type="ECO:0000256" key="1">
    <source>
        <dbReference type="ARBA" id="ARBA00001974"/>
    </source>
</evidence>
<keyword evidence="8" id="KW-0520">NAD</keyword>
<dbReference type="InterPro" id="IPR004620">
    <property type="entry name" value="MTHF_reductase_bac"/>
</dbReference>
<evidence type="ECO:0000313" key="14">
    <source>
        <dbReference type="Proteomes" id="UP001627408"/>
    </source>
</evidence>